<dbReference type="SUPFAM" id="SSF50182">
    <property type="entry name" value="Sm-like ribonucleoproteins"/>
    <property type="match status" value="1"/>
</dbReference>
<keyword evidence="4 7" id="KW-0812">Transmembrane</keyword>
<dbReference type="InterPro" id="IPR011066">
    <property type="entry name" value="MscS_channel_C_sf"/>
</dbReference>
<dbReference type="Gene3D" id="2.30.30.60">
    <property type="match status" value="1"/>
</dbReference>
<evidence type="ECO:0000259" key="8">
    <source>
        <dbReference type="Pfam" id="PF00924"/>
    </source>
</evidence>
<keyword evidence="3" id="KW-1003">Cell membrane</keyword>
<feature type="domain" description="Mechanosensitive ion channel MscS" evidence="8">
    <location>
        <begin position="106"/>
        <end position="171"/>
    </location>
</feature>
<dbReference type="SUPFAM" id="SSF82861">
    <property type="entry name" value="Mechanosensitive channel protein MscS (YggB), transmembrane region"/>
    <property type="match status" value="1"/>
</dbReference>
<dbReference type="Proteomes" id="UP000242243">
    <property type="component" value="Unassembled WGS sequence"/>
</dbReference>
<dbReference type="InterPro" id="IPR010920">
    <property type="entry name" value="LSM_dom_sf"/>
</dbReference>
<organism evidence="10 11">
    <name type="scientific">Halolactibacillus halophilus</name>
    <dbReference type="NCBI Taxonomy" id="306540"/>
    <lineage>
        <taxon>Bacteria</taxon>
        <taxon>Bacillati</taxon>
        <taxon>Bacillota</taxon>
        <taxon>Bacilli</taxon>
        <taxon>Bacillales</taxon>
        <taxon>Bacillaceae</taxon>
        <taxon>Halolactibacillus</taxon>
    </lineage>
</organism>
<evidence type="ECO:0000313" key="11">
    <source>
        <dbReference type="Proteomes" id="UP000242243"/>
    </source>
</evidence>
<sequence>MSLSQINELLQKILENHITQLLIGGFVIFIVAVFLQRLVRSVLSRTTLMDGKESDTVISLLQSVIKYIAILGFLFFALSIFGLDVGGMLAGAGVLGIIIGFGAQSLVQDLLAGFFIVYEKQLQKGDWVIVNEKYEGIVEEVGFRVLKIRDWSATIISINNGQVTSVENFNKSKMRVLERVTVSYYEDPTKVLRILEDVCTDINHELRDYLKQNISGQPIEPFSVLGVDSVNDQHQGYRYIISGLVGDLNYFGNARTVKTIIAKHMFKNQIKMPHQAIHITDMDQHNGQ</sequence>
<reference evidence="9 12" key="2">
    <citation type="submission" date="2019-07" db="EMBL/GenBank/DDBJ databases">
        <title>Whole genome shotgun sequence of Halolactibacillus halophilus NBRC 100868.</title>
        <authorList>
            <person name="Hosoyama A."/>
            <person name="Uohara A."/>
            <person name="Ohji S."/>
            <person name="Ichikawa N."/>
        </authorList>
    </citation>
    <scope>NUCLEOTIDE SEQUENCE [LARGE SCALE GENOMIC DNA]</scope>
    <source>
        <strain evidence="9 12">NBRC 100868</strain>
    </source>
</reference>
<comment type="subcellular location">
    <subcellularLocation>
        <location evidence="1">Cell membrane</location>
        <topology evidence="1">Multi-pass membrane protein</topology>
    </subcellularLocation>
</comment>
<dbReference type="PANTHER" id="PTHR30460">
    <property type="entry name" value="MODERATE CONDUCTANCE MECHANOSENSITIVE CHANNEL YBIO"/>
    <property type="match status" value="1"/>
</dbReference>
<keyword evidence="6 7" id="KW-0472">Membrane</keyword>
<name>A0A1I5N120_9BACI</name>
<accession>A0A1I5N120</accession>
<evidence type="ECO:0000256" key="6">
    <source>
        <dbReference type="ARBA" id="ARBA00023136"/>
    </source>
</evidence>
<dbReference type="EMBL" id="FOXC01000007">
    <property type="protein sequence ID" value="SFP15483.1"/>
    <property type="molecule type" value="Genomic_DNA"/>
</dbReference>
<evidence type="ECO:0000256" key="5">
    <source>
        <dbReference type="ARBA" id="ARBA00022989"/>
    </source>
</evidence>
<gene>
    <name evidence="9" type="primary">yfkC</name>
    <name evidence="9" type="ORF">HHA03_06300</name>
    <name evidence="10" type="ORF">SAMN05421839_10739</name>
</gene>
<reference evidence="10 11" key="1">
    <citation type="submission" date="2016-10" db="EMBL/GenBank/DDBJ databases">
        <authorList>
            <person name="de Groot N.N."/>
        </authorList>
    </citation>
    <scope>NUCLEOTIDE SEQUENCE [LARGE SCALE GENOMIC DNA]</scope>
    <source>
        <strain evidence="10 11">DSM 17073</strain>
    </source>
</reference>
<keyword evidence="5 7" id="KW-1133">Transmembrane helix</keyword>
<dbReference type="GO" id="GO:0008381">
    <property type="term" value="F:mechanosensitive monoatomic ion channel activity"/>
    <property type="evidence" value="ECO:0007669"/>
    <property type="project" value="InterPro"/>
</dbReference>
<dbReference type="GO" id="GO:0005886">
    <property type="term" value="C:plasma membrane"/>
    <property type="evidence" value="ECO:0007669"/>
    <property type="project" value="UniProtKB-SubCell"/>
</dbReference>
<evidence type="ECO:0000313" key="12">
    <source>
        <dbReference type="Proteomes" id="UP000321547"/>
    </source>
</evidence>
<dbReference type="SUPFAM" id="SSF82689">
    <property type="entry name" value="Mechanosensitive channel protein MscS (YggB), C-terminal domain"/>
    <property type="match status" value="1"/>
</dbReference>
<evidence type="ECO:0000313" key="9">
    <source>
        <dbReference type="EMBL" id="GEM01098.1"/>
    </source>
</evidence>
<evidence type="ECO:0000256" key="2">
    <source>
        <dbReference type="ARBA" id="ARBA00008017"/>
    </source>
</evidence>
<dbReference type="AlphaFoldDB" id="A0A1I5N120"/>
<evidence type="ECO:0000256" key="1">
    <source>
        <dbReference type="ARBA" id="ARBA00004651"/>
    </source>
</evidence>
<proteinExistence type="inferred from homology"/>
<dbReference type="Proteomes" id="UP000321547">
    <property type="component" value="Unassembled WGS sequence"/>
</dbReference>
<dbReference type="InterPro" id="IPR011014">
    <property type="entry name" value="MscS_channel_TM-2"/>
</dbReference>
<dbReference type="InterPro" id="IPR045276">
    <property type="entry name" value="YbiO_bact"/>
</dbReference>
<comment type="similarity">
    <text evidence="2">Belongs to the MscS (TC 1.A.23) family.</text>
</comment>
<dbReference type="RefSeq" id="WP_089830710.1">
    <property type="nucleotide sequence ID" value="NZ_BJWI01000005.1"/>
</dbReference>
<dbReference type="Gene3D" id="3.30.70.100">
    <property type="match status" value="1"/>
</dbReference>
<keyword evidence="12" id="KW-1185">Reference proteome</keyword>
<dbReference type="EMBL" id="BJWI01000005">
    <property type="protein sequence ID" value="GEM01098.1"/>
    <property type="molecule type" value="Genomic_DNA"/>
</dbReference>
<protein>
    <submittedName>
        <fullName evidence="9">MscS family protein YfkC</fullName>
    </submittedName>
    <submittedName>
        <fullName evidence="10">Small-conductance mechanosensitive channel</fullName>
    </submittedName>
</protein>
<dbReference type="OrthoDB" id="9809206at2"/>
<dbReference type="PANTHER" id="PTHR30460:SF1">
    <property type="entry name" value="MECHANOSENSITIVE ION CHANNEL"/>
    <property type="match status" value="1"/>
</dbReference>
<dbReference type="InterPro" id="IPR023408">
    <property type="entry name" value="MscS_beta-dom_sf"/>
</dbReference>
<evidence type="ECO:0000256" key="4">
    <source>
        <dbReference type="ARBA" id="ARBA00022692"/>
    </source>
</evidence>
<dbReference type="Pfam" id="PF00924">
    <property type="entry name" value="MS_channel_2nd"/>
    <property type="match status" value="1"/>
</dbReference>
<feature type="transmembrane region" description="Helical" evidence="7">
    <location>
        <begin position="89"/>
        <end position="118"/>
    </location>
</feature>
<dbReference type="InterPro" id="IPR006685">
    <property type="entry name" value="MscS_channel_2nd"/>
</dbReference>
<evidence type="ECO:0000256" key="7">
    <source>
        <dbReference type="SAM" id="Phobius"/>
    </source>
</evidence>
<feature type="transmembrane region" description="Helical" evidence="7">
    <location>
        <begin position="60"/>
        <end position="83"/>
    </location>
</feature>
<evidence type="ECO:0000256" key="3">
    <source>
        <dbReference type="ARBA" id="ARBA00022475"/>
    </source>
</evidence>
<dbReference type="Gene3D" id="1.10.287.1260">
    <property type="match status" value="1"/>
</dbReference>
<evidence type="ECO:0000313" key="10">
    <source>
        <dbReference type="EMBL" id="SFP15483.1"/>
    </source>
</evidence>
<feature type="transmembrane region" description="Helical" evidence="7">
    <location>
        <begin position="20"/>
        <end position="39"/>
    </location>
</feature>